<dbReference type="PANTHER" id="PTHR45339">
    <property type="entry name" value="HYBRID SIGNAL TRANSDUCTION HISTIDINE KINASE J"/>
    <property type="match status" value="1"/>
</dbReference>
<evidence type="ECO:0000256" key="6">
    <source>
        <dbReference type="ARBA" id="ARBA00022692"/>
    </source>
</evidence>
<dbReference type="FunFam" id="1.10.287.130:FF:000004">
    <property type="entry name" value="Ethylene receptor 1"/>
    <property type="match status" value="1"/>
</dbReference>
<evidence type="ECO:0000313" key="18">
    <source>
        <dbReference type="EMBL" id="GFK94215.1"/>
    </source>
</evidence>
<dbReference type="InterPro" id="IPR004358">
    <property type="entry name" value="Sig_transdc_His_kin-like_C"/>
</dbReference>
<dbReference type="SUPFAM" id="SSF52172">
    <property type="entry name" value="CheY-like"/>
    <property type="match status" value="2"/>
</dbReference>
<evidence type="ECO:0000256" key="14">
    <source>
        <dbReference type="SAM" id="Coils"/>
    </source>
</evidence>
<evidence type="ECO:0000256" key="9">
    <source>
        <dbReference type="ARBA" id="ARBA00022840"/>
    </source>
</evidence>
<dbReference type="EMBL" id="BLTE01000008">
    <property type="protein sequence ID" value="GFK94215.1"/>
    <property type="molecule type" value="Genomic_DNA"/>
</dbReference>
<dbReference type="FunFam" id="3.30.565.10:FF:000010">
    <property type="entry name" value="Sensor histidine kinase RcsC"/>
    <property type="match status" value="1"/>
</dbReference>
<comment type="subcellular location">
    <subcellularLocation>
        <location evidence="2">Membrane</location>
    </subcellularLocation>
</comment>
<protein>
    <recommendedName>
        <fullName evidence="3">histidine kinase</fullName>
        <ecNumber evidence="3">2.7.13.3</ecNumber>
    </recommendedName>
</protein>
<dbReference type="SUPFAM" id="SSF55781">
    <property type="entry name" value="GAF domain-like"/>
    <property type="match status" value="1"/>
</dbReference>
<evidence type="ECO:0000256" key="7">
    <source>
        <dbReference type="ARBA" id="ARBA00022741"/>
    </source>
</evidence>
<reference evidence="18 19" key="1">
    <citation type="submission" date="2020-04" db="EMBL/GenBank/DDBJ databases">
        <authorList>
            <consortium name="Desulfovibrio sp. FSS-1 genome sequencing consortium"/>
            <person name="Shimoshige H."/>
            <person name="Kobayashi H."/>
            <person name="Maekawa T."/>
        </authorList>
    </citation>
    <scope>NUCLEOTIDE SEQUENCE [LARGE SCALE GENOMIC DNA]</scope>
    <source>
        <strain evidence="18 19">SIID29052-01</strain>
    </source>
</reference>
<feature type="domain" description="Response regulatory" evidence="16">
    <location>
        <begin position="6"/>
        <end position="123"/>
    </location>
</feature>
<reference evidence="18 19" key="2">
    <citation type="submission" date="2020-05" db="EMBL/GenBank/DDBJ databases">
        <title>Draft genome sequence of Desulfovibrio sp. strainFSS-1.</title>
        <authorList>
            <person name="Shimoshige H."/>
            <person name="Kobayashi H."/>
            <person name="Maekawa T."/>
        </authorList>
    </citation>
    <scope>NUCLEOTIDE SEQUENCE [LARGE SCALE GENOMIC DNA]</scope>
    <source>
        <strain evidence="18 19">SIID29052-01</strain>
    </source>
</reference>
<dbReference type="Pfam" id="PF08448">
    <property type="entry name" value="PAS_4"/>
    <property type="match status" value="1"/>
</dbReference>
<keyword evidence="10" id="KW-1133">Transmembrane helix</keyword>
<dbReference type="InterPro" id="IPR003661">
    <property type="entry name" value="HisK_dim/P_dom"/>
</dbReference>
<dbReference type="PRINTS" id="PR00344">
    <property type="entry name" value="BCTRLSENSOR"/>
</dbReference>
<feature type="domain" description="Response regulatory" evidence="16">
    <location>
        <begin position="721"/>
        <end position="840"/>
    </location>
</feature>
<dbReference type="SMART" id="SM00448">
    <property type="entry name" value="REC"/>
    <property type="match status" value="2"/>
</dbReference>
<dbReference type="InterPro" id="IPR011006">
    <property type="entry name" value="CheY-like_superfamily"/>
</dbReference>
<gene>
    <name evidence="18" type="primary">luxQ_8</name>
    <name evidence="18" type="ORF">NNJEOMEG_02055</name>
</gene>
<evidence type="ECO:0000259" key="16">
    <source>
        <dbReference type="PROSITE" id="PS50110"/>
    </source>
</evidence>
<feature type="coiled-coil region" evidence="14">
    <location>
        <begin position="136"/>
        <end position="180"/>
    </location>
</feature>
<keyword evidence="6" id="KW-0812">Transmembrane</keyword>
<dbReference type="InterPro" id="IPR001789">
    <property type="entry name" value="Sig_transdc_resp-reg_receiver"/>
</dbReference>
<evidence type="ECO:0000256" key="1">
    <source>
        <dbReference type="ARBA" id="ARBA00000085"/>
    </source>
</evidence>
<dbReference type="SUPFAM" id="SSF55785">
    <property type="entry name" value="PYP-like sensor domain (PAS domain)"/>
    <property type="match status" value="1"/>
</dbReference>
<comment type="catalytic activity">
    <reaction evidence="1">
        <text>ATP + protein L-histidine = ADP + protein N-phospho-L-histidine.</text>
        <dbReference type="EC" id="2.7.13.3"/>
    </reaction>
</comment>
<dbReference type="SUPFAM" id="SSF55874">
    <property type="entry name" value="ATPase domain of HSP90 chaperone/DNA topoisomerase II/histidine kinase"/>
    <property type="match status" value="1"/>
</dbReference>
<dbReference type="SMART" id="SM00388">
    <property type="entry name" value="HisKA"/>
    <property type="match status" value="1"/>
</dbReference>
<evidence type="ECO:0000313" key="19">
    <source>
        <dbReference type="Proteomes" id="UP000494245"/>
    </source>
</evidence>
<evidence type="ECO:0000256" key="5">
    <source>
        <dbReference type="ARBA" id="ARBA00022679"/>
    </source>
</evidence>
<dbReference type="Gene3D" id="3.40.50.2300">
    <property type="match status" value="2"/>
</dbReference>
<dbReference type="InterPro" id="IPR013656">
    <property type="entry name" value="PAS_4"/>
</dbReference>
<sequence length="845" mass="92061">MTGLPKILIVDDRPDNLTALEHVLAPVEAQTVRATSGQEALRQVLRHEFALAILDVQMPGMDGYELARLLRSDPRSGRVPIIFLTAIHADDPHRFMGYRSGAVDFLTKPFHPEVLLSKVRVFLELDLRTREAVEKGRQLEALLAEQEQANHALSREVAVRQEAEAALRESDTRLRDLVDAIPDAVCLKDGQGRWLEANAPCRQLFGLHDDGYRGRTDRELLADGSVRDIWRRPGEDPDEEVWAAGIPTRCESEVRLSGGSHIFEVARAPAFHRDGGRKGLVVVGRDVTERKTVERTLAFLASCGGGPSSLNFFQSLAGYLAETLGMEFVCIDRLEGDGLTARTLALYEDGRFQDNISYALKDTPCGAVVGQDVCCFPRDVQALFPRDEVLREIAAESYVGVTLWDAAGQPIGLVAVIGRRPLENRGLAEAVLKLVALRAGGELERLQAEEDLLAAKEAAEAANRAKSEFLANMSHEIRTPLNGVLGMLQLLQLSGLDPEQSESVSTAITSGRRLGKLLADILDLSRVEAGKLALARAEFSPAKALEEVAQIFQAARRERGVGLVMDLDATVPGVLLGDDLRIKQILTNLLGNAFKFTEHGAVTVGMRALPEAETGVCLLEITVRDTGIGIAPEQMEGIFEPFRQVDASYARAHQGAGLGLSIARRLASLMGGEITVSSEPGRGSVFRCTVRLGVPAADRRGQEPREPGARAASAAPRESLRILVAEDEPVSRLTVKKLLTRQGHHCMAVENGLLCLEALRDQDFDLILMDIQMPGMDGMEATRAIRSAADMGGKARIPIIALTAYAMQGDRERFLEAGMDGYVSKPFDMDELHRAMDEALADRAG</sequence>
<dbReference type="CDD" id="cd16922">
    <property type="entry name" value="HATPase_EvgS-ArcB-TorS-like"/>
    <property type="match status" value="1"/>
</dbReference>
<dbReference type="Pfam" id="PF00072">
    <property type="entry name" value="Response_reg"/>
    <property type="match status" value="2"/>
</dbReference>
<dbReference type="Pfam" id="PF00512">
    <property type="entry name" value="HisKA"/>
    <property type="match status" value="1"/>
</dbReference>
<dbReference type="EC" id="2.7.13.3" evidence="3"/>
<evidence type="ECO:0000256" key="8">
    <source>
        <dbReference type="ARBA" id="ARBA00022777"/>
    </source>
</evidence>
<dbReference type="Gene3D" id="3.30.565.10">
    <property type="entry name" value="Histidine kinase-like ATPase, C-terminal domain"/>
    <property type="match status" value="1"/>
</dbReference>
<evidence type="ECO:0000256" key="12">
    <source>
        <dbReference type="ARBA" id="ARBA00023136"/>
    </source>
</evidence>
<dbReference type="InterPro" id="IPR035965">
    <property type="entry name" value="PAS-like_dom_sf"/>
</dbReference>
<dbReference type="Gene3D" id="1.10.287.130">
    <property type="match status" value="1"/>
</dbReference>
<dbReference type="CDD" id="cd00082">
    <property type="entry name" value="HisKA"/>
    <property type="match status" value="1"/>
</dbReference>
<evidence type="ECO:0000256" key="11">
    <source>
        <dbReference type="ARBA" id="ARBA00023012"/>
    </source>
</evidence>
<dbReference type="GO" id="GO:0016020">
    <property type="term" value="C:membrane"/>
    <property type="evidence" value="ECO:0007669"/>
    <property type="project" value="UniProtKB-SubCell"/>
</dbReference>
<dbReference type="CDD" id="cd17546">
    <property type="entry name" value="REC_hyHK_CKI1_RcsC-like"/>
    <property type="match status" value="1"/>
</dbReference>
<keyword evidence="19" id="KW-1185">Reference proteome</keyword>
<evidence type="ECO:0000256" key="13">
    <source>
        <dbReference type="PROSITE-ProRule" id="PRU00169"/>
    </source>
</evidence>
<keyword evidence="12" id="KW-0472">Membrane</keyword>
<keyword evidence="11" id="KW-0902">Two-component regulatory system</keyword>
<dbReference type="InterPro" id="IPR036097">
    <property type="entry name" value="HisK_dim/P_sf"/>
</dbReference>
<evidence type="ECO:0000256" key="10">
    <source>
        <dbReference type="ARBA" id="ARBA00022989"/>
    </source>
</evidence>
<dbReference type="GO" id="GO:0000155">
    <property type="term" value="F:phosphorelay sensor kinase activity"/>
    <property type="evidence" value="ECO:0007669"/>
    <property type="project" value="InterPro"/>
</dbReference>
<keyword evidence="14" id="KW-0175">Coiled coil</keyword>
<dbReference type="SMART" id="SM00387">
    <property type="entry name" value="HATPase_c"/>
    <property type="match status" value="1"/>
</dbReference>
<proteinExistence type="predicted"/>
<comment type="caution">
    <text evidence="18">The sequence shown here is derived from an EMBL/GenBank/DDBJ whole genome shotgun (WGS) entry which is preliminary data.</text>
</comment>
<dbReference type="AlphaFoldDB" id="A0A6V8M176"/>
<dbReference type="SUPFAM" id="SSF47384">
    <property type="entry name" value="Homodimeric domain of signal transducing histidine kinase"/>
    <property type="match status" value="1"/>
</dbReference>
<keyword evidence="8 18" id="KW-0418">Kinase</keyword>
<keyword evidence="9" id="KW-0067">ATP-binding</keyword>
<dbReference type="GO" id="GO:0005524">
    <property type="term" value="F:ATP binding"/>
    <property type="evidence" value="ECO:0007669"/>
    <property type="project" value="UniProtKB-KW"/>
</dbReference>
<evidence type="ECO:0000256" key="4">
    <source>
        <dbReference type="ARBA" id="ARBA00022553"/>
    </source>
</evidence>
<evidence type="ECO:0000256" key="3">
    <source>
        <dbReference type="ARBA" id="ARBA00012438"/>
    </source>
</evidence>
<feature type="domain" description="PAS" evidence="17">
    <location>
        <begin position="170"/>
        <end position="216"/>
    </location>
</feature>
<organism evidence="18 19">
    <name type="scientific">Fundidesulfovibrio magnetotacticus</name>
    <dbReference type="NCBI Taxonomy" id="2730080"/>
    <lineage>
        <taxon>Bacteria</taxon>
        <taxon>Pseudomonadati</taxon>
        <taxon>Thermodesulfobacteriota</taxon>
        <taxon>Desulfovibrionia</taxon>
        <taxon>Desulfovibrionales</taxon>
        <taxon>Desulfovibrionaceae</taxon>
        <taxon>Fundidesulfovibrio</taxon>
    </lineage>
</organism>
<dbReference type="PANTHER" id="PTHR45339:SF1">
    <property type="entry name" value="HYBRID SIGNAL TRANSDUCTION HISTIDINE KINASE J"/>
    <property type="match status" value="1"/>
</dbReference>
<feature type="modified residue" description="4-aspartylphosphate" evidence="13">
    <location>
        <position position="770"/>
    </location>
</feature>
<dbReference type="Gene3D" id="3.30.450.20">
    <property type="entry name" value="PAS domain"/>
    <property type="match status" value="1"/>
</dbReference>
<accession>A0A6V8M176</accession>
<dbReference type="InterPro" id="IPR005467">
    <property type="entry name" value="His_kinase_dom"/>
</dbReference>
<dbReference type="InterPro" id="IPR036890">
    <property type="entry name" value="HATPase_C_sf"/>
</dbReference>
<dbReference type="CDD" id="cd00130">
    <property type="entry name" value="PAS"/>
    <property type="match status" value="1"/>
</dbReference>
<feature type="modified residue" description="4-aspartylphosphate" evidence="13">
    <location>
        <position position="55"/>
    </location>
</feature>
<keyword evidence="5 18" id="KW-0808">Transferase</keyword>
<evidence type="ECO:0000259" key="17">
    <source>
        <dbReference type="PROSITE" id="PS50112"/>
    </source>
</evidence>
<dbReference type="PROSITE" id="PS50109">
    <property type="entry name" value="HIS_KIN"/>
    <property type="match status" value="1"/>
</dbReference>
<dbReference type="Proteomes" id="UP000494245">
    <property type="component" value="Unassembled WGS sequence"/>
</dbReference>
<keyword evidence="7" id="KW-0547">Nucleotide-binding</keyword>
<dbReference type="SMART" id="SM00091">
    <property type="entry name" value="PAS"/>
    <property type="match status" value="1"/>
</dbReference>
<dbReference type="InterPro" id="IPR000014">
    <property type="entry name" value="PAS"/>
</dbReference>
<dbReference type="PROSITE" id="PS50112">
    <property type="entry name" value="PAS"/>
    <property type="match status" value="1"/>
</dbReference>
<evidence type="ECO:0000259" key="15">
    <source>
        <dbReference type="PROSITE" id="PS50109"/>
    </source>
</evidence>
<dbReference type="PROSITE" id="PS50110">
    <property type="entry name" value="RESPONSE_REGULATORY"/>
    <property type="match status" value="2"/>
</dbReference>
<name>A0A6V8M176_9BACT</name>
<evidence type="ECO:0000256" key="2">
    <source>
        <dbReference type="ARBA" id="ARBA00004370"/>
    </source>
</evidence>
<dbReference type="NCBIfam" id="TIGR00229">
    <property type="entry name" value="sensory_box"/>
    <property type="match status" value="1"/>
</dbReference>
<feature type="domain" description="Histidine kinase" evidence="15">
    <location>
        <begin position="472"/>
        <end position="694"/>
    </location>
</feature>
<dbReference type="Pfam" id="PF02518">
    <property type="entry name" value="HATPase_c"/>
    <property type="match status" value="1"/>
</dbReference>
<keyword evidence="4 13" id="KW-0597">Phosphoprotein</keyword>
<dbReference type="InterPro" id="IPR003594">
    <property type="entry name" value="HATPase_dom"/>
</dbReference>
<dbReference type="RefSeq" id="WP_173084068.1">
    <property type="nucleotide sequence ID" value="NZ_BLTE01000008.1"/>
</dbReference>